<keyword evidence="3" id="KW-1185">Reference proteome</keyword>
<reference evidence="2 3" key="1">
    <citation type="submission" date="2018-06" db="EMBL/GenBank/DDBJ databases">
        <authorList>
            <consortium name="Pathogen Informatics"/>
            <person name="Doyle S."/>
        </authorList>
    </citation>
    <scope>NUCLEOTIDE SEQUENCE [LARGE SCALE GENOMIC DNA]</scope>
    <source>
        <strain evidence="2 3">NCTC13316</strain>
    </source>
</reference>
<dbReference type="Gene3D" id="3.30.505.10">
    <property type="entry name" value="SH2 domain"/>
    <property type="match status" value="1"/>
</dbReference>
<dbReference type="CDD" id="cd00173">
    <property type="entry name" value="SH2"/>
    <property type="match status" value="1"/>
</dbReference>
<accession>A0A378JHZ1</accession>
<dbReference type="OrthoDB" id="9933387at2"/>
<evidence type="ECO:0000313" key="2">
    <source>
        <dbReference type="EMBL" id="STX50381.1"/>
    </source>
</evidence>
<dbReference type="InterPro" id="IPR000980">
    <property type="entry name" value="SH2"/>
</dbReference>
<dbReference type="EMBL" id="UGOD01000001">
    <property type="protein sequence ID" value="STX50381.1"/>
    <property type="molecule type" value="Genomic_DNA"/>
</dbReference>
<dbReference type="Pfam" id="PF00017">
    <property type="entry name" value="SH2"/>
    <property type="match status" value="1"/>
</dbReference>
<sequence>MKHSIFKQIPLAERPEVVGHLKFNSIINREGAENLLDIAQSGEYILRKSSLGSDCIALSLVAENIADEEPMKINSRNLNIYHFLIDAKNPTHDQFTKAKDPVEEIRKYIEFATQNKEFISPKKYSMLANLTSKFSKSLTVEEETPTLKF</sequence>
<evidence type="ECO:0000313" key="3">
    <source>
        <dbReference type="Proteomes" id="UP000254794"/>
    </source>
</evidence>
<dbReference type="Proteomes" id="UP000254794">
    <property type="component" value="Unassembled WGS sequence"/>
</dbReference>
<feature type="domain" description="SH2" evidence="1">
    <location>
        <begin position="26"/>
        <end position="87"/>
    </location>
</feature>
<protein>
    <recommendedName>
        <fullName evidence="1">SH2 domain-containing protein</fullName>
    </recommendedName>
</protein>
<organism evidence="2 3">
    <name type="scientific">Legionella busanensis</name>
    <dbReference type="NCBI Taxonomy" id="190655"/>
    <lineage>
        <taxon>Bacteria</taxon>
        <taxon>Pseudomonadati</taxon>
        <taxon>Pseudomonadota</taxon>
        <taxon>Gammaproteobacteria</taxon>
        <taxon>Legionellales</taxon>
        <taxon>Legionellaceae</taxon>
        <taxon>Legionella</taxon>
    </lineage>
</organism>
<dbReference type="SUPFAM" id="SSF55550">
    <property type="entry name" value="SH2 domain"/>
    <property type="match status" value="1"/>
</dbReference>
<dbReference type="InterPro" id="IPR036860">
    <property type="entry name" value="SH2_dom_sf"/>
</dbReference>
<gene>
    <name evidence="2" type="ORF">NCTC13316_00462</name>
</gene>
<evidence type="ECO:0000259" key="1">
    <source>
        <dbReference type="Pfam" id="PF00017"/>
    </source>
</evidence>
<name>A0A378JHZ1_9GAMM</name>
<proteinExistence type="predicted"/>
<dbReference type="RefSeq" id="WP_115330104.1">
    <property type="nucleotide sequence ID" value="NZ_CAAAHP010000004.1"/>
</dbReference>
<dbReference type="AlphaFoldDB" id="A0A378JHZ1"/>